<reference evidence="9" key="1">
    <citation type="submission" date="2020-04" db="EMBL/GenBank/DDBJ databases">
        <authorList>
            <person name="Zhang T."/>
        </authorList>
    </citation>
    <scope>NUCLEOTIDE SEQUENCE</scope>
    <source>
        <strain evidence="9">HKST-UBA17</strain>
    </source>
</reference>
<sequence>MRDFRRNTPFVKKDVGPRRNHQIRVPEVLLIDDEKGNLGIVSIQEALRLAEIAGKDLVEVSPQANPPVVKIIDYSKYVYEQKKKQKKSKVLGKVKEMKEFRFTPVIAENDIAFRVRRAKDFLDKGHNVRLTMFRKGRFTREQAEAKFREILTMFDGYSSIEPDKKMEGRKIYITLKSDGTTEKQKNSPKTDKEDQPKGE</sequence>
<keyword evidence="3 5" id="KW-0648">Protein biosynthesis</keyword>
<dbReference type="AlphaFoldDB" id="A0A955I2Z4"/>
<dbReference type="SUPFAM" id="SSF55200">
    <property type="entry name" value="Translation initiation factor IF3, C-terminal domain"/>
    <property type="match status" value="1"/>
</dbReference>
<comment type="similarity">
    <text evidence="1 5">Belongs to the IF-3 family.</text>
</comment>
<dbReference type="Pfam" id="PF05198">
    <property type="entry name" value="IF3_N"/>
    <property type="match status" value="1"/>
</dbReference>
<name>A0A955I2Z4_9BACT</name>
<dbReference type="GO" id="GO:0032790">
    <property type="term" value="P:ribosome disassembly"/>
    <property type="evidence" value="ECO:0007669"/>
    <property type="project" value="TreeGrafter"/>
</dbReference>
<comment type="caution">
    <text evidence="9">The sequence shown here is derived from an EMBL/GenBank/DDBJ whole genome shotgun (WGS) entry which is preliminary data.</text>
</comment>
<reference evidence="9" key="2">
    <citation type="journal article" date="2021" name="Microbiome">
        <title>Successional dynamics and alternative stable states in a saline activated sludge microbial community over 9 years.</title>
        <authorList>
            <person name="Wang Y."/>
            <person name="Ye J."/>
            <person name="Ju F."/>
            <person name="Liu L."/>
            <person name="Boyd J.A."/>
            <person name="Deng Y."/>
            <person name="Parks D.H."/>
            <person name="Jiang X."/>
            <person name="Yin X."/>
            <person name="Woodcroft B.J."/>
            <person name="Tyson G.W."/>
            <person name="Hugenholtz P."/>
            <person name="Polz M.F."/>
            <person name="Zhang T."/>
        </authorList>
    </citation>
    <scope>NUCLEOTIDE SEQUENCE</scope>
    <source>
        <strain evidence="9">HKST-UBA17</strain>
    </source>
</reference>
<keyword evidence="2 5" id="KW-0396">Initiation factor</keyword>
<comment type="subunit">
    <text evidence="5">Monomer.</text>
</comment>
<dbReference type="GO" id="GO:0043022">
    <property type="term" value="F:ribosome binding"/>
    <property type="evidence" value="ECO:0007669"/>
    <property type="project" value="TreeGrafter"/>
</dbReference>
<dbReference type="PANTHER" id="PTHR10938">
    <property type="entry name" value="TRANSLATION INITIATION FACTOR IF-3"/>
    <property type="match status" value="1"/>
</dbReference>
<evidence type="ECO:0000259" key="8">
    <source>
        <dbReference type="Pfam" id="PF05198"/>
    </source>
</evidence>
<accession>A0A955I2Z4</accession>
<dbReference type="InterPro" id="IPR019814">
    <property type="entry name" value="Translation_initiation_fac_3_N"/>
</dbReference>
<feature type="domain" description="Translation initiation factor 3 N-terminal" evidence="8">
    <location>
        <begin position="20"/>
        <end position="87"/>
    </location>
</feature>
<dbReference type="PROSITE" id="PS00938">
    <property type="entry name" value="IF3"/>
    <property type="match status" value="1"/>
</dbReference>
<dbReference type="Gene3D" id="3.30.110.10">
    <property type="entry name" value="Translation initiation factor 3 (IF-3), C-terminal domain"/>
    <property type="match status" value="1"/>
</dbReference>
<dbReference type="GO" id="GO:0003743">
    <property type="term" value="F:translation initiation factor activity"/>
    <property type="evidence" value="ECO:0007669"/>
    <property type="project" value="UniProtKB-UniRule"/>
</dbReference>
<dbReference type="InterPro" id="IPR036788">
    <property type="entry name" value="T_IF-3_C_sf"/>
</dbReference>
<dbReference type="InterPro" id="IPR019813">
    <property type="entry name" value="Translation_initiation_fac3_CS"/>
</dbReference>
<evidence type="ECO:0000256" key="6">
    <source>
        <dbReference type="SAM" id="MobiDB-lite"/>
    </source>
</evidence>
<dbReference type="PANTHER" id="PTHR10938:SF0">
    <property type="entry name" value="TRANSLATION INITIATION FACTOR IF-3, MITOCHONDRIAL"/>
    <property type="match status" value="1"/>
</dbReference>
<dbReference type="Gene3D" id="3.10.20.80">
    <property type="entry name" value="Translation initiation factor 3 (IF-3), N-terminal domain"/>
    <property type="match status" value="1"/>
</dbReference>
<dbReference type="InterPro" id="IPR036787">
    <property type="entry name" value="T_IF-3_N_sf"/>
</dbReference>
<organism evidence="9 10">
    <name type="scientific">Candidatus Dojkabacteria bacterium</name>
    <dbReference type="NCBI Taxonomy" id="2099670"/>
    <lineage>
        <taxon>Bacteria</taxon>
        <taxon>Candidatus Dojkabacteria</taxon>
    </lineage>
</organism>
<dbReference type="NCBIfam" id="TIGR00168">
    <property type="entry name" value="infC"/>
    <property type="match status" value="1"/>
</dbReference>
<comment type="subcellular location">
    <subcellularLocation>
        <location evidence="5">Cytoplasm</location>
    </subcellularLocation>
</comment>
<evidence type="ECO:0000256" key="4">
    <source>
        <dbReference type="NCBIfam" id="TIGR00168"/>
    </source>
</evidence>
<evidence type="ECO:0000256" key="3">
    <source>
        <dbReference type="ARBA" id="ARBA00022917"/>
    </source>
</evidence>
<evidence type="ECO:0000256" key="1">
    <source>
        <dbReference type="ARBA" id="ARBA00005439"/>
    </source>
</evidence>
<dbReference type="InterPro" id="IPR019815">
    <property type="entry name" value="Translation_initiation_fac_3_C"/>
</dbReference>
<dbReference type="SUPFAM" id="SSF54364">
    <property type="entry name" value="Translation initiation factor IF3, N-terminal domain"/>
    <property type="match status" value="1"/>
</dbReference>
<dbReference type="InterPro" id="IPR001288">
    <property type="entry name" value="Translation_initiation_fac_3"/>
</dbReference>
<evidence type="ECO:0000256" key="2">
    <source>
        <dbReference type="ARBA" id="ARBA00022540"/>
    </source>
</evidence>
<gene>
    <name evidence="9" type="primary">infC</name>
    <name evidence="9" type="ORF">KC685_02975</name>
</gene>
<evidence type="ECO:0000313" key="9">
    <source>
        <dbReference type="EMBL" id="MCA9376857.1"/>
    </source>
</evidence>
<feature type="region of interest" description="Disordered" evidence="6">
    <location>
        <begin position="175"/>
        <end position="199"/>
    </location>
</feature>
<feature type="domain" description="Translation initiation factor 3 C-terminal" evidence="7">
    <location>
        <begin position="96"/>
        <end position="176"/>
    </location>
</feature>
<evidence type="ECO:0000256" key="5">
    <source>
        <dbReference type="RuleBase" id="RU000646"/>
    </source>
</evidence>
<proteinExistence type="inferred from homology"/>
<dbReference type="GO" id="GO:0005737">
    <property type="term" value="C:cytoplasm"/>
    <property type="evidence" value="ECO:0007669"/>
    <property type="project" value="UniProtKB-SubCell"/>
</dbReference>
<comment type="function">
    <text evidence="5">IF-3 binds to the 30S ribosomal subunit and shifts the equilibrium between 70S ribosomes and their 50S and 30S subunits in favor of the free subunits, thus enhancing the availability of 30S subunits on which protein synthesis initiation begins.</text>
</comment>
<dbReference type="Pfam" id="PF00707">
    <property type="entry name" value="IF3_C"/>
    <property type="match status" value="1"/>
</dbReference>
<dbReference type="EMBL" id="JAGQLN010000009">
    <property type="protein sequence ID" value="MCA9376857.1"/>
    <property type="molecule type" value="Genomic_DNA"/>
</dbReference>
<dbReference type="Proteomes" id="UP000741282">
    <property type="component" value="Unassembled WGS sequence"/>
</dbReference>
<evidence type="ECO:0000313" key="10">
    <source>
        <dbReference type="Proteomes" id="UP000741282"/>
    </source>
</evidence>
<protein>
    <recommendedName>
        <fullName evidence="4 5">Translation initiation factor IF-3</fullName>
    </recommendedName>
</protein>
<feature type="compositionally biased region" description="Basic and acidic residues" evidence="6">
    <location>
        <begin position="179"/>
        <end position="199"/>
    </location>
</feature>
<evidence type="ECO:0000259" key="7">
    <source>
        <dbReference type="Pfam" id="PF00707"/>
    </source>
</evidence>